<reference evidence="3" key="1">
    <citation type="submission" date="2023-06" db="EMBL/GenBank/DDBJ databases">
        <authorList>
            <person name="Kurt Z."/>
        </authorList>
    </citation>
    <scope>NUCLEOTIDE SEQUENCE</scope>
</reference>
<organism evidence="3">
    <name type="scientific">Hexamita inflata</name>
    <dbReference type="NCBI Taxonomy" id="28002"/>
    <lineage>
        <taxon>Eukaryota</taxon>
        <taxon>Metamonada</taxon>
        <taxon>Diplomonadida</taxon>
        <taxon>Hexamitidae</taxon>
        <taxon>Hexamitinae</taxon>
        <taxon>Hexamita</taxon>
    </lineage>
</organism>
<dbReference type="Gene3D" id="3.80.10.10">
    <property type="entry name" value="Ribonuclease Inhibitor"/>
    <property type="match status" value="12"/>
</dbReference>
<protein>
    <submittedName>
        <fullName evidence="3">Uncharacterized protein</fullName>
    </submittedName>
</protein>
<evidence type="ECO:0000256" key="2">
    <source>
        <dbReference type="ARBA" id="ARBA00022737"/>
    </source>
</evidence>
<dbReference type="SMART" id="SM00364">
    <property type="entry name" value="LRR_BAC"/>
    <property type="match status" value="11"/>
</dbReference>
<dbReference type="InterPro" id="IPR003591">
    <property type="entry name" value="Leu-rich_rpt_typical-subtyp"/>
</dbReference>
<keyword evidence="2" id="KW-0677">Repeat</keyword>
<evidence type="ECO:0000313" key="5">
    <source>
        <dbReference type="Proteomes" id="UP001642409"/>
    </source>
</evidence>
<dbReference type="EMBL" id="CAXDID020000337">
    <property type="protein sequence ID" value="CAL6078863.1"/>
    <property type="molecule type" value="Genomic_DNA"/>
</dbReference>
<dbReference type="InterPro" id="IPR050836">
    <property type="entry name" value="SDS22/Internalin_LRR"/>
</dbReference>
<dbReference type="PANTHER" id="PTHR46652">
    <property type="entry name" value="LEUCINE-RICH REPEAT AND IQ DOMAIN-CONTAINING PROTEIN 1-RELATED"/>
    <property type="match status" value="1"/>
</dbReference>
<dbReference type="EMBL" id="CATOUU010000778">
    <property type="protein sequence ID" value="CAI9947602.1"/>
    <property type="molecule type" value="Genomic_DNA"/>
</dbReference>
<dbReference type="PROSITE" id="PS51450">
    <property type="entry name" value="LRR"/>
    <property type="match status" value="28"/>
</dbReference>
<keyword evidence="5" id="KW-1185">Reference proteome</keyword>
<dbReference type="SMART" id="SM00369">
    <property type="entry name" value="LRR_TYP"/>
    <property type="match status" value="17"/>
</dbReference>
<dbReference type="Proteomes" id="UP001642409">
    <property type="component" value="Unassembled WGS sequence"/>
</dbReference>
<dbReference type="SMART" id="SM00365">
    <property type="entry name" value="LRR_SD22"/>
    <property type="match status" value="29"/>
</dbReference>
<dbReference type="InterPro" id="IPR001611">
    <property type="entry name" value="Leu-rich_rpt"/>
</dbReference>
<comment type="caution">
    <text evidence="3">The sequence shown here is derived from an EMBL/GenBank/DDBJ whole genome shotgun (WGS) entry which is preliminary data.</text>
</comment>
<dbReference type="SUPFAM" id="SSF52058">
    <property type="entry name" value="L domain-like"/>
    <property type="match status" value="6"/>
</dbReference>
<dbReference type="Pfam" id="PF12799">
    <property type="entry name" value="LRR_4"/>
    <property type="match status" value="3"/>
</dbReference>
<proteinExistence type="predicted"/>
<evidence type="ECO:0000313" key="4">
    <source>
        <dbReference type="EMBL" id="CAL6078863.1"/>
    </source>
</evidence>
<accession>A0AA86Q0K5</accession>
<name>A0AA86Q0K5_9EUKA</name>
<evidence type="ECO:0000313" key="3">
    <source>
        <dbReference type="EMBL" id="CAI9947602.1"/>
    </source>
</evidence>
<evidence type="ECO:0000256" key="1">
    <source>
        <dbReference type="ARBA" id="ARBA00022614"/>
    </source>
</evidence>
<reference evidence="4 5" key="2">
    <citation type="submission" date="2024-07" db="EMBL/GenBank/DDBJ databases">
        <authorList>
            <person name="Akdeniz Z."/>
        </authorList>
    </citation>
    <scope>NUCLEOTIDE SEQUENCE [LARGE SCALE GENOMIC DNA]</scope>
</reference>
<sequence>MNEEQKISLQIVYDAKQIDRLKGQVANGSLEISSDANITSFGFVDHWKLTSLKIVDCPNLSLERAPKLLTSLTINKCGLQSTKGIENAKLLTHLSLSKNSLTDLEDLDKLTALEELDLSFNQLYQIDQVSALIKLKSLNLRRNNLIVVKPVETLTQLKSLQIDENMIQDLEYVKKLNTFDWEMISQQKAPKESDYQNYLEKVGPEDSVQEMIDKMVNKTVISQQIVHDALMIRKYKGQMKDKSLVIQNDPALLSIEFSDELDLQSLVVSGSQNLNLERVPKNLRHLVINNCNIKSTKGLAPAKLLTSLDLSNNLLNDLTELDVLTSLQKLDISFNALQNIDNVGKLTNLVSLNVKRNNLKILKPIETLKLLEELDITENSLQDLQYVKQLPKLKWEAIVKENRIGEVEVKKQTEEAKAKVGEKGDDIEMNEEQKISLQIVYDAKQIDRLKGQVANGSLEISSDANITSFGFVDHWKLTSLKIVDCPNLSLERAPKLLTSLTINKCGLQSTKGIDNAKLLTHLSLSKNSLTDLEDLEKLTALEALDLSFNQLYQIDQVSALIKLKSLNLRRNNLIVVKPVETLKQLESLQIDENTIQDLEYVKKLKTFDWEMISQQKAPKESDYRNYLEKMGSEDSVQEMIDQMANKAVTSQQIVHDALMIRKYKGQMKDKSLVIQNDPALLSTEFSDELDLQSLVVSGSQNLNLERVPKNLRHLVINNCNIKSTKGLAPAKLLTSLDLSNNLLNDLTELDVLTSLQKLDISFNALQNIDNVGKLTNLVSLNVKRNNLKIVKPIETLKLLEELDITENSLQDLQYVKQLPKLKWEAIVKENRIGEVEVKKQTEEAKAKVGEKGDDIEMNEEQKISLQIVYDAKQIDRLKGQVANGSLEISSDANITSFGFVDHWKLTSLKIVDCPNLSLERAPKLLTSLTINKCGLQSTKGIENAKLLTHLSLSKNSLTDLEDLDKLTALEELDLSFNQLYQIDQVSALIKLKSLNLRRNNLIVVKPVETLKELKFIDINENLIQDLQYVKQLPQLTWDMIVEQNEPALLDYQKHLGEGKTEQDAKNFASSIVNDKIKSKQILYDSRMISKFKDFVKDSSLEINSDSSLTSFGFVDQFKLNSLKITNCLNLTLQRAPNLLKNLTINNCGLQSTDGIENAALLTSLNLSNNQLSDLKNLDKLALLQNLDISSNLLCDITNISKLASLEQLNLQNNKLIICKPLQALKLLQSLQIGRNMLQDLIHVKNLVKFSWDMISEQNKPTYSDYRNYCANINNSECSEAQINTFINDLTENIATSQQITHDALMIKQYQPQVQNNNLIIENDQKVLSFNFTDHINVNKLTILNCYNLDLKRSAQNVTVLTINSCNLSSLNGIQHLKQLTELNLSMNQLQNVSEIQYLVNLRKLDIGQNNIEQINAISKLNQLVELDVSQNLVDDVSTVAQLKQIQILDISYNKIDNIDELQCLTKLVRLNVSKNNIANINCLKNMNNLVYLNISFNKIISLEICKQLPKLQDLRLESNLIQNFEPVAQLQNANKYWITNQLTPTDDDYMRSYNCTLPAVKNFISQNINEPSQNKLMLFNKYKDSVTDDNKLQINNEKALNTIQFTDILKVTDLEAINCQTITFDEYPKLLLRLKLNNCILKNDETQQYITNIYQLSQLTDIDLSSNRILDIAELAALTNLKSVNLQNNIINRVSALKDLNLTYLNLHANKIVFMQPIVHFQSLQSNLILTDNFICDNFELQNQRKPLQEHFKNVLGPNSTEQQAIELMNFISYDNNMRQKYNNSVNNSLSITNDESLFDIQFINHFNIQSLILNNCKNVQFVRKCVQLQIDQNGFVRDNLDVKLIQQLIQLTALKITNCQLTHLTGIDQIINLKELNVKNNKIVSIKELKQLQLIKIELEHNIIFDMKILTEMKNYNTDWVQEQDEATDQDYTNYLVQTKQQMDLEMFKLGIKEQKKESKELIEKFGRRYEKDMIMKYQKDVVNNSLRVQNDDQIINLNFADDLDVTNLTVENCKNIKFVKVPVKVTSLIVNNCNILTVDGIEAIKQLKTIVLVNNPLTTIKPIFSLINITSLRINNTKISNIAGIEVLKQLITIDLRNNAIISIEQLKQLTNLLQVLIENNYIQDLENLTNQNWICEQKVASDSDLTAYLTDTNSTLTLDAFKAQIAPKKAKSDKLIALIKQDNDMCNKYQAVTKFQTLYVENDSAIKDLKFVEKLDLVEIILSRCTNVKFTRTPSNLQYLSLQDCNISDLSGLQYFTQLKKLQITNSPLRSLSHISALVNLLSLQITGSKLTNVVGISNLKQLQYLDLSENMIISIQPLSLLLQTKQFKQLYLDDNFIVDQEWLVQNYSEWICRQRVPVDSDYQNYIIDVKMNINVVQLKSSFTSQITKSNQLIQDYVVKYEQEMKAKYESKIYKDGNNTRLDFNRDDAVCDLKFVEDLGVTDLRFDYCPDVRKMPQNLRVLQYYYSNLKTVKCVERATNLEQMYLYNGNQIVNANGLRALNKLNYLNLSSNKVMDLSAVDYLKAKGCFGSGLGTSNQTQPSQQEIDESRLW</sequence>
<dbReference type="InterPro" id="IPR032675">
    <property type="entry name" value="LRR_dom_sf"/>
</dbReference>
<gene>
    <name evidence="3" type="ORF">HINF_LOCUS35247</name>
    <name evidence="4" type="ORF">HINF_LOCUS59107</name>
</gene>
<dbReference type="PANTHER" id="PTHR46652:SF3">
    <property type="entry name" value="LEUCINE-RICH REPEAT-CONTAINING PROTEIN 9"/>
    <property type="match status" value="1"/>
</dbReference>
<keyword evidence="1" id="KW-0433">Leucine-rich repeat</keyword>
<dbReference type="InterPro" id="IPR025875">
    <property type="entry name" value="Leu-rich_rpt_4"/>
</dbReference>